<dbReference type="Proteomes" id="UP000192356">
    <property type="component" value="Unassembled WGS sequence"/>
</dbReference>
<dbReference type="GO" id="GO:0055029">
    <property type="term" value="C:nuclear DNA-directed RNA polymerase complex"/>
    <property type="evidence" value="ECO:0007669"/>
    <property type="project" value="UniProtKB-ARBA"/>
</dbReference>
<keyword evidence="6" id="KW-1185">Reference proteome</keyword>
<dbReference type="GO" id="GO:0046983">
    <property type="term" value="F:protein dimerization activity"/>
    <property type="evidence" value="ECO:0007669"/>
    <property type="project" value="InterPro"/>
</dbReference>
<feature type="domain" description="DNA-directed RNA polymerase RBP11-like dimerisation" evidence="3">
    <location>
        <begin position="19"/>
        <end position="88"/>
    </location>
</feature>
<dbReference type="VEuPathDB" id="MicrosporidiaDB:HERIO_310"/>
<evidence type="ECO:0000313" key="7">
    <source>
        <dbReference type="Proteomes" id="UP000192501"/>
    </source>
</evidence>
<gene>
    <name evidence="5" type="ORF">A0H76_511</name>
    <name evidence="4" type="ORF">HERIO_310</name>
</gene>
<keyword evidence="1" id="KW-0240">DNA-directed RNA polymerase</keyword>
<dbReference type="GO" id="GO:0006351">
    <property type="term" value="P:DNA-templated transcription"/>
    <property type="evidence" value="ECO:0007669"/>
    <property type="project" value="InterPro"/>
</dbReference>
<evidence type="ECO:0000313" key="4">
    <source>
        <dbReference type="EMBL" id="ORD97846.1"/>
    </source>
</evidence>
<dbReference type="EMBL" id="LVKB01000008">
    <property type="protein sequence ID" value="ORD97846.1"/>
    <property type="molecule type" value="Genomic_DNA"/>
</dbReference>
<dbReference type="InterPro" id="IPR009025">
    <property type="entry name" value="RBP11-like_dimer"/>
</dbReference>
<dbReference type="GO" id="GO:0003899">
    <property type="term" value="F:DNA-directed RNA polymerase activity"/>
    <property type="evidence" value="ECO:0007669"/>
    <property type="project" value="InterPro"/>
</dbReference>
<dbReference type="InterPro" id="IPR022905">
    <property type="entry name" value="Rpo11-like"/>
</dbReference>
<dbReference type="SUPFAM" id="SSF55257">
    <property type="entry name" value="RBP11-like subunits of RNA polymerase"/>
    <property type="match status" value="1"/>
</dbReference>
<dbReference type="EMBL" id="LTAI01000015">
    <property type="protein sequence ID" value="ORE00495.1"/>
    <property type="molecule type" value="Genomic_DNA"/>
</dbReference>
<dbReference type="InterPro" id="IPR036603">
    <property type="entry name" value="RBP11-like"/>
</dbReference>
<evidence type="ECO:0000313" key="6">
    <source>
        <dbReference type="Proteomes" id="UP000192356"/>
    </source>
</evidence>
<dbReference type="HAMAP" id="MF_00261">
    <property type="entry name" value="RNApol_arch_Rpo11"/>
    <property type="match status" value="1"/>
</dbReference>
<accession>A0A1X0QLA2</accession>
<keyword evidence="2" id="KW-0804">Transcription</keyword>
<evidence type="ECO:0000259" key="3">
    <source>
        <dbReference type="Pfam" id="PF13656"/>
    </source>
</evidence>
<protein>
    <recommendedName>
        <fullName evidence="3">DNA-directed RNA polymerase RBP11-like dimerisation domain-containing protein</fullName>
    </recommendedName>
</protein>
<evidence type="ECO:0000256" key="1">
    <source>
        <dbReference type="ARBA" id="ARBA00022478"/>
    </source>
</evidence>
<sequence>MIEEQCDKVEIKQLGKNYIDVIIHGEDYTVACPIAERLLNTTEYCAFNKSYPDDKHISIRLKTNEVDVKNVFKDSVKSIIDDIDSVIDQIK</sequence>
<dbReference type="Gene3D" id="3.30.1360.10">
    <property type="entry name" value="RNA polymerase, RBP11-like subunit"/>
    <property type="match status" value="1"/>
</dbReference>
<proteinExistence type="inferred from homology"/>
<evidence type="ECO:0000313" key="5">
    <source>
        <dbReference type="EMBL" id="ORE00495.1"/>
    </source>
</evidence>
<name>A0A1X0QLA2_9MICR</name>
<dbReference type="VEuPathDB" id="MicrosporidiaDB:A0H76_511"/>
<reference evidence="6 7" key="1">
    <citation type="journal article" date="2017" name="Environ. Microbiol.">
        <title>Decay of the glycolytic pathway and adaptation to intranuclear parasitism within Enterocytozoonidae microsporidia.</title>
        <authorList>
            <person name="Wiredu Boakye D."/>
            <person name="Jaroenlak P."/>
            <person name="Prachumwat A."/>
            <person name="Williams T.A."/>
            <person name="Bateman K.S."/>
            <person name="Itsathitphaisarn O."/>
            <person name="Sritunyalucksana K."/>
            <person name="Paszkiewicz K.H."/>
            <person name="Moore K.A."/>
            <person name="Stentiford G.D."/>
            <person name="Williams B.A."/>
        </authorList>
    </citation>
    <scope>NUCLEOTIDE SEQUENCE [LARGE SCALE GENOMIC DNA]</scope>
    <source>
        <strain evidence="7">canceri</strain>
        <strain evidence="5">Canceri</strain>
        <strain evidence="4 6">GB1</strain>
    </source>
</reference>
<dbReference type="AlphaFoldDB" id="A0A1X0QLA2"/>
<dbReference type="Proteomes" id="UP000192501">
    <property type="component" value="Unassembled WGS sequence"/>
</dbReference>
<evidence type="ECO:0000256" key="2">
    <source>
        <dbReference type="ARBA" id="ARBA00023163"/>
    </source>
</evidence>
<comment type="caution">
    <text evidence="5">The sequence shown here is derived from an EMBL/GenBank/DDBJ whole genome shotgun (WGS) entry which is preliminary data.</text>
</comment>
<organism evidence="5 7">
    <name type="scientific">Hepatospora eriocheir</name>
    <dbReference type="NCBI Taxonomy" id="1081669"/>
    <lineage>
        <taxon>Eukaryota</taxon>
        <taxon>Fungi</taxon>
        <taxon>Fungi incertae sedis</taxon>
        <taxon>Microsporidia</taxon>
        <taxon>Hepatosporidae</taxon>
        <taxon>Hepatospora</taxon>
    </lineage>
</organism>
<dbReference type="Pfam" id="PF13656">
    <property type="entry name" value="RNA_pol_L_2"/>
    <property type="match status" value="1"/>
</dbReference>